<name>A0A1L6JHA5_9SPHN</name>
<dbReference type="Pfam" id="PF24720">
    <property type="entry name" value="DUF7673"/>
    <property type="match status" value="1"/>
</dbReference>
<evidence type="ECO:0000313" key="5">
    <source>
        <dbReference type="Proteomes" id="UP000286681"/>
    </source>
</evidence>
<keyword evidence="2" id="KW-0614">Plasmid</keyword>
<accession>A0A1L6JHA5</accession>
<organism evidence="2 4">
    <name type="scientific">Sphingomonas koreensis</name>
    <dbReference type="NCBI Taxonomy" id="93064"/>
    <lineage>
        <taxon>Bacteria</taxon>
        <taxon>Pseudomonadati</taxon>
        <taxon>Pseudomonadota</taxon>
        <taxon>Alphaproteobacteria</taxon>
        <taxon>Sphingomonadales</taxon>
        <taxon>Sphingomonadaceae</taxon>
        <taxon>Sphingomonas</taxon>
    </lineage>
</organism>
<evidence type="ECO:0000313" key="4">
    <source>
        <dbReference type="Proteomes" id="UP000185161"/>
    </source>
</evidence>
<dbReference type="EMBL" id="CP018821">
    <property type="protein sequence ID" value="APR55294.1"/>
    <property type="molecule type" value="Genomic_DNA"/>
</dbReference>
<dbReference type="KEGG" id="skr:BRX40_22070"/>
<reference evidence="2" key="1">
    <citation type="submission" date="2016-12" db="EMBL/GenBank/DDBJ databases">
        <title>Whole genome sequencing of Sphingomonas koreensis.</title>
        <authorList>
            <person name="Conlan S."/>
            <person name="Thomas P.J."/>
            <person name="Mullikin J."/>
            <person name="Palmore T.N."/>
            <person name="Frank K.M."/>
            <person name="Segre J.A."/>
        </authorList>
    </citation>
    <scope>NUCLEOTIDE SEQUENCE</scope>
    <source>
        <strain evidence="2">ABOJV</strain>
        <plasmid evidence="2">tig00000001</plasmid>
    </source>
</reference>
<dbReference type="AlphaFoldDB" id="A0A1L6JHA5"/>
<dbReference type="Proteomes" id="UP000286681">
    <property type="component" value="Unassembled WGS sequence"/>
</dbReference>
<gene>
    <name evidence="2" type="ORF">BRX40_22070</name>
    <name evidence="3" type="ORF">CA257_18190</name>
</gene>
<evidence type="ECO:0000259" key="1">
    <source>
        <dbReference type="Pfam" id="PF24720"/>
    </source>
</evidence>
<protein>
    <recommendedName>
        <fullName evidence="1">DUF7673 domain-containing protein</fullName>
    </recommendedName>
</protein>
<geneLocation type="plasmid" evidence="2 4">
    <name>tig00000001</name>
</geneLocation>
<evidence type="ECO:0000313" key="2">
    <source>
        <dbReference type="EMBL" id="APR55294.1"/>
    </source>
</evidence>
<evidence type="ECO:0000313" key="3">
    <source>
        <dbReference type="EMBL" id="RSV00270.1"/>
    </source>
</evidence>
<dbReference type="OrthoDB" id="7276762at2"/>
<proteinExistence type="predicted"/>
<dbReference type="InterPro" id="IPR056090">
    <property type="entry name" value="DUF7673"/>
</dbReference>
<reference evidence="3 5" key="3">
    <citation type="submission" date="2018-07" db="EMBL/GenBank/DDBJ databases">
        <title>Genomic and Epidemiologic Investigation of an Indolent Hospital Outbreak.</title>
        <authorList>
            <person name="Johnson R.C."/>
            <person name="Deming C."/>
            <person name="Conlan S."/>
            <person name="Zellmer C.J."/>
            <person name="Michelin A.V."/>
            <person name="Lee-Lin S."/>
            <person name="Thomas P.J."/>
            <person name="Park M."/>
            <person name="Weingarten R.A."/>
            <person name="Less J."/>
            <person name="Dekker J.P."/>
            <person name="Frank K.M."/>
            <person name="Musser K.A."/>
            <person name="Mcquiston J.R."/>
            <person name="Henderson D.K."/>
            <person name="Lau A.F."/>
            <person name="Palmore T.N."/>
            <person name="Segre J.A."/>
        </authorList>
    </citation>
    <scope>NUCLEOTIDE SEQUENCE [LARGE SCALE GENOMIC DNA]</scope>
    <source>
        <strain evidence="3 5">SK-NIH.Env10_0317</strain>
    </source>
</reference>
<dbReference type="RefSeq" id="WP_030090587.1">
    <property type="nucleotide sequence ID" value="NZ_CP018821.1"/>
</dbReference>
<dbReference type="EMBL" id="QQWO01000018">
    <property type="protein sequence ID" value="RSV00270.1"/>
    <property type="molecule type" value="Genomic_DNA"/>
</dbReference>
<feature type="domain" description="DUF7673" evidence="1">
    <location>
        <begin position="12"/>
        <end position="98"/>
    </location>
</feature>
<reference evidence="4" key="2">
    <citation type="submission" date="2016-12" db="EMBL/GenBank/DDBJ databases">
        <title>Whole genome sequencing of Sphingomonas sp. ABOJV.</title>
        <authorList>
            <person name="Conlan S."/>
            <person name="Thomas P.J."/>
            <person name="Mullikin J."/>
            <person name="Palmore T.N."/>
            <person name="Frank K.M."/>
            <person name="Segre J.A."/>
        </authorList>
    </citation>
    <scope>NUCLEOTIDE SEQUENCE [LARGE SCALE GENOMIC DNA]</scope>
    <source>
        <strain evidence="4">ABOJV</strain>
        <plasmid evidence="4">Plasmid tig00000001</plasmid>
    </source>
</reference>
<sequence>MTSVPTDYDSARAALTRLIPLAMGDTGQARRVANFLMAWWNGPELGHFEIADMFGLDIDVANDITSVIGFLGQNDRGAVYIDGLGFAEEMQDVIALWRPSASAPQT</sequence>
<dbReference type="Proteomes" id="UP000185161">
    <property type="component" value="Plasmid tig00000001"/>
</dbReference>
<dbReference type="GeneID" id="39501499"/>
<dbReference type="GeneID" id="44135259"/>
<keyword evidence="4" id="KW-1185">Reference proteome</keyword>